<keyword evidence="5" id="KW-0378">Hydrolase</keyword>
<evidence type="ECO:0000313" key="6">
    <source>
        <dbReference type="Proteomes" id="UP000198850"/>
    </source>
</evidence>
<evidence type="ECO:0000313" key="5">
    <source>
        <dbReference type="EMBL" id="SEA27503.1"/>
    </source>
</evidence>
<dbReference type="CDD" id="cd06241">
    <property type="entry name" value="M14-like"/>
    <property type="match status" value="1"/>
</dbReference>
<evidence type="ECO:0000256" key="3">
    <source>
        <dbReference type="SAM" id="SignalP"/>
    </source>
</evidence>
<dbReference type="Proteomes" id="UP000198850">
    <property type="component" value="Unassembled WGS sequence"/>
</dbReference>
<feature type="signal peptide" evidence="3">
    <location>
        <begin position="1"/>
        <end position="18"/>
    </location>
</feature>
<dbReference type="SUPFAM" id="SSF53187">
    <property type="entry name" value="Zn-dependent exopeptidases"/>
    <property type="match status" value="1"/>
</dbReference>
<dbReference type="Pfam" id="PF00246">
    <property type="entry name" value="Peptidase_M14"/>
    <property type="match status" value="1"/>
</dbReference>
<reference evidence="5 6" key="1">
    <citation type="submission" date="2016-10" db="EMBL/GenBank/DDBJ databases">
        <authorList>
            <person name="de Groot N.N."/>
        </authorList>
    </citation>
    <scope>NUCLEOTIDE SEQUENCE [LARGE SCALE GENOMIC DNA]</scope>
    <source>
        <strain evidence="5 6">DSM 19033</strain>
    </source>
</reference>
<dbReference type="GO" id="GO:0008270">
    <property type="term" value="F:zinc ion binding"/>
    <property type="evidence" value="ECO:0007669"/>
    <property type="project" value="InterPro"/>
</dbReference>
<dbReference type="RefSeq" id="WP_090555625.1">
    <property type="nucleotide sequence ID" value="NZ_FNRA01000002.1"/>
</dbReference>
<dbReference type="OrthoDB" id="9767214at2"/>
<keyword evidence="3" id="KW-0732">Signal</keyword>
<comment type="cofactor">
    <cofactor evidence="1">
        <name>Zn(2+)</name>
        <dbReference type="ChEBI" id="CHEBI:29105"/>
    </cofactor>
</comment>
<dbReference type="EMBL" id="FNRA01000002">
    <property type="protein sequence ID" value="SEA27503.1"/>
    <property type="molecule type" value="Genomic_DNA"/>
</dbReference>
<sequence length="579" mass="66349">MKQLLSYLILFVSLSAFAQQTPFELGNRNQTATYDETIAFYKKLAKASPQAKLLTYGSTDIGKPLHLLVLSKNKIFDPAAIRKSNKRIFLINNGIHPGEPEGVDASMMLARDLLKENHLPDDVVICIIPLYNIDGAFNRGNTSRANQNGPEAYGFRGNSKNYDLNRDFIKTDSKNSDAFQQIFNLWQPEIFVDTHTSNGADYQYTMTLIPTQKDKLNPILSGYLTQTMVPSLYSEMQKKGFELIPYINSVKETPEAGITGFLESPRYSTGYAALHNTIGFMPETHMLKPFDKRVESTYLLLRTYIGIVQRDAKIIGENKQKADQAVASQKDFPLNWKLNEQVWDTLVFKGFAAKYKPSTVSGADRLYYDRNEPYTKTIKSWNKFEPQTVVTKPLAYIIPKAWDRVTGLLKLNGVKIHQLAADTELTVDSYYITDYKTATRPFEGHYMHSSVQLRVEKQQLKYYAGDYVVYVDQPQNRYIVETLEPQAMDSFFTWNFFDSILDQKEHYSAYVFEDTATGMLQNNPELRTLLDQEKAKDTALAKNPAAQLEFIYKHSKYHESTHLRYPIARLQDPIKINLK</sequence>
<dbReference type="Gene3D" id="3.40.630.10">
    <property type="entry name" value="Zn peptidases"/>
    <property type="match status" value="1"/>
</dbReference>
<feature type="chain" id="PRO_5011467738" evidence="3">
    <location>
        <begin position="19"/>
        <end position="579"/>
    </location>
</feature>
<dbReference type="InterPro" id="IPR000834">
    <property type="entry name" value="Peptidase_M14"/>
</dbReference>
<dbReference type="GO" id="GO:0004181">
    <property type="term" value="F:metallocarboxypeptidase activity"/>
    <property type="evidence" value="ECO:0007669"/>
    <property type="project" value="InterPro"/>
</dbReference>
<dbReference type="GO" id="GO:0005615">
    <property type="term" value="C:extracellular space"/>
    <property type="evidence" value="ECO:0007669"/>
    <property type="project" value="TreeGrafter"/>
</dbReference>
<comment type="similarity">
    <text evidence="2">Belongs to the peptidase M14 family.</text>
</comment>
<dbReference type="PANTHER" id="PTHR11705:SF145">
    <property type="entry name" value="PEPTIDASE M14 CARBOXYPEPTIDASE A DOMAIN-CONTAINING PROTEIN"/>
    <property type="match status" value="1"/>
</dbReference>
<evidence type="ECO:0000259" key="4">
    <source>
        <dbReference type="Pfam" id="PF00246"/>
    </source>
</evidence>
<keyword evidence="5" id="KW-0121">Carboxypeptidase</keyword>
<evidence type="ECO:0000256" key="2">
    <source>
        <dbReference type="ARBA" id="ARBA00005988"/>
    </source>
</evidence>
<feature type="domain" description="Peptidase M14" evidence="4">
    <location>
        <begin position="39"/>
        <end position="179"/>
    </location>
</feature>
<accession>A0A1H3ZUV1</accession>
<keyword evidence="6" id="KW-1185">Reference proteome</keyword>
<keyword evidence="5" id="KW-0645">Protease</keyword>
<name>A0A1H3ZUV1_9SPHI</name>
<dbReference type="GO" id="GO:0006508">
    <property type="term" value="P:proteolysis"/>
    <property type="evidence" value="ECO:0007669"/>
    <property type="project" value="InterPro"/>
</dbReference>
<proteinExistence type="inferred from homology"/>
<dbReference type="AlphaFoldDB" id="A0A1H3ZUV1"/>
<gene>
    <name evidence="5" type="ORF">SAMN05443550_102501</name>
</gene>
<organism evidence="5 6">
    <name type="scientific">Pedobacter hartonius</name>
    <dbReference type="NCBI Taxonomy" id="425514"/>
    <lineage>
        <taxon>Bacteria</taxon>
        <taxon>Pseudomonadati</taxon>
        <taxon>Bacteroidota</taxon>
        <taxon>Sphingobacteriia</taxon>
        <taxon>Sphingobacteriales</taxon>
        <taxon>Sphingobacteriaceae</taxon>
        <taxon>Pedobacter</taxon>
    </lineage>
</organism>
<dbReference type="STRING" id="425514.SAMN05443550_102501"/>
<protein>
    <submittedName>
        <fullName evidence="5">Zinc carboxypeptidase</fullName>
    </submittedName>
</protein>
<dbReference type="PANTHER" id="PTHR11705">
    <property type="entry name" value="PROTEASE FAMILY M14 CARBOXYPEPTIDASE A,B"/>
    <property type="match status" value="1"/>
</dbReference>
<evidence type="ECO:0000256" key="1">
    <source>
        <dbReference type="ARBA" id="ARBA00001947"/>
    </source>
</evidence>